<name>A0A433SLM6_ELYCH</name>
<dbReference type="EMBL" id="RQTK01001500">
    <property type="protein sequence ID" value="RUS70063.1"/>
    <property type="molecule type" value="Genomic_DNA"/>
</dbReference>
<feature type="non-terminal residue" evidence="3">
    <location>
        <position position="319"/>
    </location>
</feature>
<sequence length="319" mass="35657">MPSNNHRNISPYKKNSESDVFLLKRTYSSSESSADSESKRRRSTECSSDSNDEGVFFSVSETGVKIPRQNPIDSNGYATVIEEARHHQAQPGMAFRGSVRSASTAASTEGYTTNRRVIHAIKESPHWESDFQNTNGILHFQNTRSQFEDQHTMEYITPMDLIVSGERPVSHDQARPPAPPRPHRFKHRIAQRPPHLPRPYRIQHAPNVRCPDDYLTLFSASTPDQSPLPHRPNTPNQPSLPYPPIPPTHCCLQPKVLLVVTGVSLFVAASCLALFCVSVVKLSAHDAQGEICLPCMKLLQNSDQVRSLLIQGLLVLKKI</sequence>
<keyword evidence="2" id="KW-0472">Membrane</keyword>
<feature type="transmembrane region" description="Helical" evidence="2">
    <location>
        <begin position="256"/>
        <end position="280"/>
    </location>
</feature>
<feature type="region of interest" description="Disordered" evidence="1">
    <location>
        <begin position="221"/>
        <end position="241"/>
    </location>
</feature>
<dbReference type="AlphaFoldDB" id="A0A433SLM6"/>
<keyword evidence="2" id="KW-0812">Transmembrane</keyword>
<dbReference type="Proteomes" id="UP000271974">
    <property type="component" value="Unassembled WGS sequence"/>
</dbReference>
<feature type="region of interest" description="Disordered" evidence="1">
    <location>
        <begin position="26"/>
        <end position="54"/>
    </location>
</feature>
<gene>
    <name evidence="3" type="ORF">EGW08_022178</name>
</gene>
<evidence type="ECO:0000313" key="4">
    <source>
        <dbReference type="Proteomes" id="UP000271974"/>
    </source>
</evidence>
<protein>
    <submittedName>
        <fullName evidence="3">Uncharacterized protein</fullName>
    </submittedName>
</protein>
<reference evidence="3 4" key="1">
    <citation type="submission" date="2019-01" db="EMBL/GenBank/DDBJ databases">
        <title>A draft genome assembly of the solar-powered sea slug Elysia chlorotica.</title>
        <authorList>
            <person name="Cai H."/>
            <person name="Li Q."/>
            <person name="Fang X."/>
            <person name="Li J."/>
            <person name="Curtis N.E."/>
            <person name="Altenburger A."/>
            <person name="Shibata T."/>
            <person name="Feng M."/>
            <person name="Maeda T."/>
            <person name="Schwartz J.A."/>
            <person name="Shigenobu S."/>
            <person name="Lundholm N."/>
            <person name="Nishiyama T."/>
            <person name="Yang H."/>
            <person name="Hasebe M."/>
            <person name="Li S."/>
            <person name="Pierce S.K."/>
            <person name="Wang J."/>
        </authorList>
    </citation>
    <scope>NUCLEOTIDE SEQUENCE [LARGE SCALE GENOMIC DNA]</scope>
    <source>
        <strain evidence="3">EC2010</strain>
        <tissue evidence="3">Whole organism of an adult</tissue>
    </source>
</reference>
<evidence type="ECO:0000256" key="1">
    <source>
        <dbReference type="SAM" id="MobiDB-lite"/>
    </source>
</evidence>
<keyword evidence="2" id="KW-1133">Transmembrane helix</keyword>
<evidence type="ECO:0000313" key="3">
    <source>
        <dbReference type="EMBL" id="RUS70063.1"/>
    </source>
</evidence>
<evidence type="ECO:0000256" key="2">
    <source>
        <dbReference type="SAM" id="Phobius"/>
    </source>
</evidence>
<comment type="caution">
    <text evidence="3">The sequence shown here is derived from an EMBL/GenBank/DDBJ whole genome shotgun (WGS) entry which is preliminary data.</text>
</comment>
<accession>A0A433SLM6</accession>
<proteinExistence type="predicted"/>
<feature type="compositionally biased region" description="Basic residues" evidence="1">
    <location>
        <begin position="181"/>
        <end position="190"/>
    </location>
</feature>
<keyword evidence="4" id="KW-1185">Reference proteome</keyword>
<organism evidence="3 4">
    <name type="scientific">Elysia chlorotica</name>
    <name type="common">Eastern emerald elysia</name>
    <name type="synonym">Sea slug</name>
    <dbReference type="NCBI Taxonomy" id="188477"/>
    <lineage>
        <taxon>Eukaryota</taxon>
        <taxon>Metazoa</taxon>
        <taxon>Spiralia</taxon>
        <taxon>Lophotrochozoa</taxon>
        <taxon>Mollusca</taxon>
        <taxon>Gastropoda</taxon>
        <taxon>Heterobranchia</taxon>
        <taxon>Euthyneura</taxon>
        <taxon>Panpulmonata</taxon>
        <taxon>Sacoglossa</taxon>
        <taxon>Placobranchoidea</taxon>
        <taxon>Plakobranchidae</taxon>
        <taxon>Elysia</taxon>
    </lineage>
</organism>
<feature type="region of interest" description="Disordered" evidence="1">
    <location>
        <begin position="167"/>
        <end position="198"/>
    </location>
</feature>